<reference evidence="2" key="1">
    <citation type="submission" date="2020-02" db="EMBL/GenBank/DDBJ databases">
        <authorList>
            <person name="Meier V. D."/>
        </authorList>
    </citation>
    <scope>NUCLEOTIDE SEQUENCE</scope>
    <source>
        <strain evidence="2">AVDCRST_MAG26</strain>
    </source>
</reference>
<proteinExistence type="predicted"/>
<feature type="compositionally biased region" description="Basic and acidic residues" evidence="1">
    <location>
        <begin position="50"/>
        <end position="70"/>
    </location>
</feature>
<evidence type="ECO:0000313" key="2">
    <source>
        <dbReference type="EMBL" id="CAA9246435.1"/>
    </source>
</evidence>
<dbReference type="AlphaFoldDB" id="A0A6J4ICA6"/>
<organism evidence="2">
    <name type="scientific">uncultured Chloroflexia bacterium</name>
    <dbReference type="NCBI Taxonomy" id="1672391"/>
    <lineage>
        <taxon>Bacteria</taxon>
        <taxon>Bacillati</taxon>
        <taxon>Chloroflexota</taxon>
        <taxon>Chloroflexia</taxon>
        <taxon>environmental samples</taxon>
    </lineage>
</organism>
<gene>
    <name evidence="2" type="ORF">AVDCRST_MAG26-1690</name>
</gene>
<feature type="non-terminal residue" evidence="2">
    <location>
        <position position="70"/>
    </location>
</feature>
<accession>A0A6J4ICA6</accession>
<feature type="region of interest" description="Disordered" evidence="1">
    <location>
        <begin position="1"/>
        <end position="70"/>
    </location>
</feature>
<protein>
    <submittedName>
        <fullName evidence="2">Mobile element protein</fullName>
    </submittedName>
</protein>
<dbReference type="EMBL" id="CADCTK010000385">
    <property type="protein sequence ID" value="CAA9246435.1"/>
    <property type="molecule type" value="Genomic_DNA"/>
</dbReference>
<evidence type="ECO:0000256" key="1">
    <source>
        <dbReference type="SAM" id="MobiDB-lite"/>
    </source>
</evidence>
<name>A0A6J4ICA6_9CHLR</name>
<sequence>GPRSFRVLGRDGGLHQHGAAHRLGRAGQAPGRCRASRTLEDDDLRGGPAPERDRRASRARRADDRPRVPR</sequence>
<feature type="non-terminal residue" evidence="2">
    <location>
        <position position="1"/>
    </location>
</feature>